<dbReference type="InterPro" id="IPR029044">
    <property type="entry name" value="Nucleotide-diphossugar_trans"/>
</dbReference>
<evidence type="ECO:0000259" key="1">
    <source>
        <dbReference type="Pfam" id="PF00535"/>
    </source>
</evidence>
<evidence type="ECO:0000313" key="3">
    <source>
        <dbReference type="Proteomes" id="UP001499882"/>
    </source>
</evidence>
<dbReference type="SUPFAM" id="SSF53448">
    <property type="entry name" value="Nucleotide-diphospho-sugar transferases"/>
    <property type="match status" value="1"/>
</dbReference>
<dbReference type="Proteomes" id="UP001499882">
    <property type="component" value="Unassembled WGS sequence"/>
</dbReference>
<sequence length="278" mass="31035">MDKAHEVTLITVTYNSAATLRSCWQTVSSSVRWIVVDNASIDDSAQVARDLGAEVISLSENVGFSRANNIGLSRCDSKYVGFVNPDITINEDHVANMARHLEQHPGLAAPQLTYPDGSTQPAGRGYPTIWAKFANRLFGNRSNYLLFAPPGKAVSASWAMGAAVFGATSTVRSLGGWNERFFLYYEDAEISLRAWRSGVPTTICGCTPVVHQWARETKKLQWKPWQREIRAARTFYRLRPYLLLPSALHRIYPSYMRSWLQVETADCAHANLDCTESA</sequence>
<dbReference type="Pfam" id="PF00535">
    <property type="entry name" value="Glycos_transf_2"/>
    <property type="match status" value="1"/>
</dbReference>
<accession>A0ABP8YX37</accession>
<dbReference type="PANTHER" id="PTHR43179:SF7">
    <property type="entry name" value="RHAMNOSYLTRANSFERASE WBBL"/>
    <property type="match status" value="1"/>
</dbReference>
<proteinExistence type="predicted"/>
<dbReference type="RefSeq" id="WP_345527198.1">
    <property type="nucleotide sequence ID" value="NZ_BAABKN010000015.1"/>
</dbReference>
<comment type="caution">
    <text evidence="2">The sequence shown here is derived from an EMBL/GenBank/DDBJ whole genome shotgun (WGS) entry which is preliminary data.</text>
</comment>
<name>A0ABP8YX37_9ACTN</name>
<dbReference type="Gene3D" id="3.90.550.10">
    <property type="entry name" value="Spore Coat Polysaccharide Biosynthesis Protein SpsA, Chain A"/>
    <property type="match status" value="1"/>
</dbReference>
<dbReference type="InterPro" id="IPR001173">
    <property type="entry name" value="Glyco_trans_2-like"/>
</dbReference>
<evidence type="ECO:0000313" key="2">
    <source>
        <dbReference type="EMBL" id="GAA4740228.1"/>
    </source>
</evidence>
<organism evidence="2 3">
    <name type="scientific">Nocardioides endophyticus</name>
    <dbReference type="NCBI Taxonomy" id="1353775"/>
    <lineage>
        <taxon>Bacteria</taxon>
        <taxon>Bacillati</taxon>
        <taxon>Actinomycetota</taxon>
        <taxon>Actinomycetes</taxon>
        <taxon>Propionibacteriales</taxon>
        <taxon>Nocardioidaceae</taxon>
        <taxon>Nocardioides</taxon>
    </lineage>
</organism>
<protein>
    <submittedName>
        <fullName evidence="2">Glycosyltransferase family 2 protein</fullName>
    </submittedName>
</protein>
<feature type="domain" description="Glycosyltransferase 2-like" evidence="1">
    <location>
        <begin position="9"/>
        <end position="136"/>
    </location>
</feature>
<keyword evidence="3" id="KW-1185">Reference proteome</keyword>
<reference evidence="3" key="1">
    <citation type="journal article" date="2019" name="Int. J. Syst. Evol. Microbiol.">
        <title>The Global Catalogue of Microorganisms (GCM) 10K type strain sequencing project: providing services to taxonomists for standard genome sequencing and annotation.</title>
        <authorList>
            <consortium name="The Broad Institute Genomics Platform"/>
            <consortium name="The Broad Institute Genome Sequencing Center for Infectious Disease"/>
            <person name="Wu L."/>
            <person name="Ma J."/>
        </authorList>
    </citation>
    <scope>NUCLEOTIDE SEQUENCE [LARGE SCALE GENOMIC DNA]</scope>
    <source>
        <strain evidence="3">JCM 18532</strain>
    </source>
</reference>
<dbReference type="PANTHER" id="PTHR43179">
    <property type="entry name" value="RHAMNOSYLTRANSFERASE WBBL"/>
    <property type="match status" value="1"/>
</dbReference>
<dbReference type="EMBL" id="BAABKN010000015">
    <property type="protein sequence ID" value="GAA4740228.1"/>
    <property type="molecule type" value="Genomic_DNA"/>
</dbReference>
<gene>
    <name evidence="2" type="ORF">GCM10023350_25840</name>
</gene>